<reference evidence="7" key="1">
    <citation type="journal article" date="2014" name="Int. J. Syst. Evol. Microbiol.">
        <title>Complete genome sequence of Corynebacterium casei LMG S-19264T (=DSM 44701T), isolated from a smear-ripened cheese.</title>
        <authorList>
            <consortium name="US DOE Joint Genome Institute (JGI-PGF)"/>
            <person name="Walter F."/>
            <person name="Albersmeier A."/>
            <person name="Kalinowski J."/>
            <person name="Ruckert C."/>
        </authorList>
    </citation>
    <scope>NUCLEOTIDE SEQUENCE</scope>
    <source>
        <strain evidence="7">CGMCC 1.12726</strain>
    </source>
</reference>
<dbReference type="Proteomes" id="UP000632858">
    <property type="component" value="Unassembled WGS sequence"/>
</dbReference>
<comment type="similarity">
    <text evidence="1">Belongs to the peptidase M17 family.</text>
</comment>
<keyword evidence="3" id="KW-0645">Protease</keyword>
<evidence type="ECO:0000256" key="4">
    <source>
        <dbReference type="ARBA" id="ARBA00022801"/>
    </source>
</evidence>
<keyword evidence="8" id="KW-1185">Reference proteome</keyword>
<dbReference type="PROSITE" id="PS00631">
    <property type="entry name" value="CYTOSOL_AP"/>
    <property type="match status" value="1"/>
</dbReference>
<sequence length="464" mass="49830">MTLSPATPGLRFERAAASRPIDFVTPAGYAAWLAAQPEFCRNWLASQDFAGKGGRFALLPDESGHWQRVLAVLDGDHPYAVAHLPKLLPAGDYHRGAGDAIGADALALGWGLGAYRFERYLERREPARLHAEGHAAQSMALLAASTLVRDMVNTPAEHMGPEQLEQLVHAAASEFGARSEAVVGEALLERGFPTIHAVGRAAHRAPRLLRLDWGDEAHPRVVLCGKGVCFDTGGLDLKPADGMRNMKKDMGGAAHALALARLVMQSRLPIRLTLLIAAVENSVAGNAFRPGDVITTRQGMTVEIDNTDAEGRLVLCDALALAGELRPALIMDFATLTGAARIALGPDLPVLYSNRDDLAQAYLAAGEAQHDPLWRLPLWQPYLTYLKSNVADLANAGSKMAGSVTAALFLQRFVPADIAWTHVDVYSWNDGDRPGKPAGGEAQGLRAAFTLLRQTYDNRHSASA</sequence>
<dbReference type="InterPro" id="IPR011356">
    <property type="entry name" value="Leucine_aapep/pepB"/>
</dbReference>
<dbReference type="InterPro" id="IPR000819">
    <property type="entry name" value="Peptidase_M17_C"/>
</dbReference>
<dbReference type="InterPro" id="IPR043472">
    <property type="entry name" value="Macro_dom-like"/>
</dbReference>
<keyword evidence="4" id="KW-0378">Hydrolase</keyword>
<evidence type="ECO:0000256" key="2">
    <source>
        <dbReference type="ARBA" id="ARBA00022438"/>
    </source>
</evidence>
<dbReference type="CDD" id="cd00433">
    <property type="entry name" value="Peptidase_M17"/>
    <property type="match status" value="1"/>
</dbReference>
<gene>
    <name evidence="7" type="ORF">GCM10010960_07470</name>
</gene>
<reference evidence="7" key="2">
    <citation type="submission" date="2020-09" db="EMBL/GenBank/DDBJ databases">
        <authorList>
            <person name="Sun Q."/>
            <person name="Zhou Y."/>
        </authorList>
    </citation>
    <scope>NUCLEOTIDE SEQUENCE</scope>
    <source>
        <strain evidence="7">CGMCC 1.12726</strain>
    </source>
</reference>
<dbReference type="RefSeq" id="WP_188447880.1">
    <property type="nucleotide sequence ID" value="NZ_BMFO01000001.1"/>
</dbReference>
<dbReference type="AlphaFoldDB" id="A0A917CIT3"/>
<dbReference type="SUPFAM" id="SSF53187">
    <property type="entry name" value="Zn-dependent exopeptidases"/>
    <property type="match status" value="1"/>
</dbReference>
<dbReference type="PANTHER" id="PTHR11963">
    <property type="entry name" value="LEUCINE AMINOPEPTIDASE-RELATED"/>
    <property type="match status" value="1"/>
</dbReference>
<protein>
    <submittedName>
        <fullName evidence="7">Cytosol aminopeptidase</fullName>
    </submittedName>
</protein>
<dbReference type="PANTHER" id="PTHR11963:SF20">
    <property type="entry name" value="PEPTIDASE B"/>
    <property type="match status" value="1"/>
</dbReference>
<keyword evidence="5" id="KW-0464">Manganese</keyword>
<dbReference type="Gene3D" id="3.40.630.10">
    <property type="entry name" value="Zn peptidases"/>
    <property type="match status" value="1"/>
</dbReference>
<comment type="caution">
    <text evidence="7">The sequence shown here is derived from an EMBL/GenBank/DDBJ whole genome shotgun (WGS) entry which is preliminary data.</text>
</comment>
<evidence type="ECO:0000259" key="6">
    <source>
        <dbReference type="PROSITE" id="PS00631"/>
    </source>
</evidence>
<evidence type="ECO:0000313" key="7">
    <source>
        <dbReference type="EMBL" id="GGF88092.1"/>
    </source>
</evidence>
<keyword evidence="2 7" id="KW-0031">Aminopeptidase</keyword>
<dbReference type="Pfam" id="PF00883">
    <property type="entry name" value="Peptidase_M17"/>
    <property type="match status" value="1"/>
</dbReference>
<organism evidence="7 8">
    <name type="scientific">Arenimonas maotaiensis</name>
    <dbReference type="NCBI Taxonomy" id="1446479"/>
    <lineage>
        <taxon>Bacteria</taxon>
        <taxon>Pseudomonadati</taxon>
        <taxon>Pseudomonadota</taxon>
        <taxon>Gammaproteobacteria</taxon>
        <taxon>Lysobacterales</taxon>
        <taxon>Lysobacteraceae</taxon>
        <taxon>Arenimonas</taxon>
    </lineage>
</organism>
<dbReference type="InterPro" id="IPR048816">
    <property type="entry name" value="Peptidase_M17_N_1"/>
</dbReference>
<evidence type="ECO:0000256" key="1">
    <source>
        <dbReference type="ARBA" id="ARBA00009528"/>
    </source>
</evidence>
<dbReference type="GO" id="GO:0070006">
    <property type="term" value="F:metalloaminopeptidase activity"/>
    <property type="evidence" value="ECO:0007669"/>
    <property type="project" value="InterPro"/>
</dbReference>
<evidence type="ECO:0000256" key="5">
    <source>
        <dbReference type="ARBA" id="ARBA00023211"/>
    </source>
</evidence>
<dbReference type="GO" id="GO:0006508">
    <property type="term" value="P:proteolysis"/>
    <property type="evidence" value="ECO:0007669"/>
    <property type="project" value="UniProtKB-KW"/>
</dbReference>
<proteinExistence type="inferred from homology"/>
<dbReference type="Pfam" id="PF21337">
    <property type="entry name" value="Peptidase_M17_N_1"/>
    <property type="match status" value="1"/>
</dbReference>
<name>A0A917CIT3_9GAMM</name>
<dbReference type="GO" id="GO:0030145">
    <property type="term" value="F:manganese ion binding"/>
    <property type="evidence" value="ECO:0007669"/>
    <property type="project" value="InterPro"/>
</dbReference>
<feature type="domain" description="Cytosol aminopeptidase" evidence="6">
    <location>
        <begin position="306"/>
        <end position="313"/>
    </location>
</feature>
<accession>A0A917CIT3</accession>
<evidence type="ECO:0000313" key="8">
    <source>
        <dbReference type="Proteomes" id="UP000632858"/>
    </source>
</evidence>
<dbReference type="Gene3D" id="3.40.220.10">
    <property type="entry name" value="Leucine Aminopeptidase, subunit E, domain 1"/>
    <property type="match status" value="1"/>
</dbReference>
<evidence type="ECO:0000256" key="3">
    <source>
        <dbReference type="ARBA" id="ARBA00022670"/>
    </source>
</evidence>
<dbReference type="EMBL" id="BMFO01000001">
    <property type="protein sequence ID" value="GGF88092.1"/>
    <property type="molecule type" value="Genomic_DNA"/>
</dbReference>
<dbReference type="PRINTS" id="PR00481">
    <property type="entry name" value="LAMNOPPTDASE"/>
</dbReference>
<dbReference type="GO" id="GO:0005737">
    <property type="term" value="C:cytoplasm"/>
    <property type="evidence" value="ECO:0007669"/>
    <property type="project" value="InterPro"/>
</dbReference>